<evidence type="ECO:0000256" key="1">
    <source>
        <dbReference type="ARBA" id="ARBA00007074"/>
    </source>
</evidence>
<gene>
    <name evidence="8" type="ORF">SAMN06296028_11067</name>
</gene>
<evidence type="ECO:0000256" key="3">
    <source>
        <dbReference type="ARBA" id="ARBA00022801"/>
    </source>
</evidence>
<feature type="region of interest" description="Disordered" evidence="5">
    <location>
        <begin position="193"/>
        <end position="234"/>
    </location>
</feature>
<evidence type="ECO:0000313" key="8">
    <source>
        <dbReference type="EMBL" id="SMF12261.1"/>
    </source>
</evidence>
<evidence type="ECO:0000256" key="2">
    <source>
        <dbReference type="ARBA" id="ARBA00022670"/>
    </source>
</evidence>
<evidence type="ECO:0000313" key="9">
    <source>
        <dbReference type="Proteomes" id="UP000192929"/>
    </source>
</evidence>
<proteinExistence type="inferred from homology"/>
<dbReference type="RefSeq" id="WP_085107042.1">
    <property type="nucleotide sequence ID" value="NZ_FXAC01000010.1"/>
</dbReference>
<reference evidence="9" key="1">
    <citation type="submission" date="2017-04" db="EMBL/GenBank/DDBJ databases">
        <authorList>
            <person name="Varghese N."/>
            <person name="Submissions S."/>
        </authorList>
    </citation>
    <scope>NUCLEOTIDE SEQUENCE [LARGE SCALE GENOMIC DNA]</scope>
    <source>
        <strain evidence="9">NIO-1021</strain>
    </source>
</reference>
<feature type="compositionally biased region" description="Low complexity" evidence="5">
    <location>
        <begin position="42"/>
        <end position="58"/>
    </location>
</feature>
<feature type="compositionally biased region" description="Low complexity" evidence="5">
    <location>
        <begin position="90"/>
        <end position="101"/>
    </location>
</feature>
<dbReference type="PROSITE" id="PS51935">
    <property type="entry name" value="NLPC_P60"/>
    <property type="match status" value="1"/>
</dbReference>
<dbReference type="Gene3D" id="3.90.1720.10">
    <property type="entry name" value="endopeptidase domain like (from Nostoc punctiforme)"/>
    <property type="match status" value="1"/>
</dbReference>
<dbReference type="Pfam" id="PF00877">
    <property type="entry name" value="NLPC_P60"/>
    <property type="match status" value="1"/>
</dbReference>
<evidence type="ECO:0000256" key="6">
    <source>
        <dbReference type="SAM" id="SignalP"/>
    </source>
</evidence>
<keyword evidence="3 8" id="KW-0378">Hydrolase</keyword>
<evidence type="ECO:0000259" key="7">
    <source>
        <dbReference type="PROSITE" id="PS51935"/>
    </source>
</evidence>
<evidence type="ECO:0000256" key="5">
    <source>
        <dbReference type="SAM" id="MobiDB-lite"/>
    </source>
</evidence>
<accession>A0A1X7DBJ5</accession>
<dbReference type="InterPro" id="IPR000064">
    <property type="entry name" value="NLP_P60_dom"/>
</dbReference>
<dbReference type="GO" id="GO:0008234">
    <property type="term" value="F:cysteine-type peptidase activity"/>
    <property type="evidence" value="ECO:0007669"/>
    <property type="project" value="UniProtKB-KW"/>
</dbReference>
<keyword evidence="2" id="KW-0645">Protease</keyword>
<feature type="domain" description="NlpC/P60" evidence="7">
    <location>
        <begin position="243"/>
        <end position="364"/>
    </location>
</feature>
<sequence>MSNETAPHAAKGLFAGKARTVAAVAAFSGLALATTVSVQATQNASEQAPAAAVSEAPASDNTVSAEPAAKADKAQENAAKEQKAAKTEKAQPAAQAPAQPSVVQAAPVADVTPLQAPAVPAAAPTVVTASENVTSVAEQAPVAQGRHAAPATAQTVAKEAAAEQRAAVASPVIPNYAPAQGAAAAQPASYKAPQAPAAPKAQAAPQAQAATQVTTQSNTQAKAEAAPAATQVTTQSNTQAKAQAAPAAKASSVSGSAKGQAILGAAEAQLGVSQDCTMLVTNSLKAVGINHHGWPASYKSLGTQVSADQARAGDIAYYANGGSGMAHVAIYAGNGQAIHGGWNGNQTVKTSAYVGSGPEFIRVG</sequence>
<feature type="region of interest" description="Disordered" evidence="5">
    <location>
        <begin position="42"/>
        <end position="101"/>
    </location>
</feature>
<dbReference type="SUPFAM" id="SSF54001">
    <property type="entry name" value="Cysteine proteinases"/>
    <property type="match status" value="1"/>
</dbReference>
<keyword evidence="4" id="KW-0788">Thiol protease</keyword>
<dbReference type="InterPro" id="IPR038765">
    <property type="entry name" value="Papain-like_cys_pep_sf"/>
</dbReference>
<dbReference type="AlphaFoldDB" id="A0A1X7DBJ5"/>
<keyword evidence="6" id="KW-0732">Signal</keyword>
<protein>
    <submittedName>
        <fullName evidence="8">Cell wall-associated hydrolase, NlpC family</fullName>
    </submittedName>
</protein>
<comment type="similarity">
    <text evidence="1">Belongs to the peptidase C40 family.</text>
</comment>
<evidence type="ECO:0000256" key="4">
    <source>
        <dbReference type="ARBA" id="ARBA00022807"/>
    </source>
</evidence>
<dbReference type="EMBL" id="FXAC01000010">
    <property type="protein sequence ID" value="SMF12261.1"/>
    <property type="molecule type" value="Genomic_DNA"/>
</dbReference>
<dbReference type="GO" id="GO:0006508">
    <property type="term" value="P:proteolysis"/>
    <property type="evidence" value="ECO:0007669"/>
    <property type="project" value="UniProtKB-KW"/>
</dbReference>
<dbReference type="Proteomes" id="UP000192929">
    <property type="component" value="Unassembled WGS sequence"/>
</dbReference>
<feature type="signal peptide" evidence="6">
    <location>
        <begin position="1"/>
        <end position="33"/>
    </location>
</feature>
<name>A0A1X7DBJ5_9MICC</name>
<keyword evidence="9" id="KW-1185">Reference proteome</keyword>
<organism evidence="8 9">
    <name type="scientific">Kocuria marina subsp. indica</name>
    <dbReference type="NCBI Taxonomy" id="1049583"/>
    <lineage>
        <taxon>Bacteria</taxon>
        <taxon>Bacillati</taxon>
        <taxon>Actinomycetota</taxon>
        <taxon>Actinomycetes</taxon>
        <taxon>Micrococcales</taxon>
        <taxon>Micrococcaceae</taxon>
        <taxon>Kocuria</taxon>
    </lineage>
</organism>
<feature type="chain" id="PRO_5038917349" evidence="6">
    <location>
        <begin position="34"/>
        <end position="364"/>
    </location>
</feature>
<feature type="compositionally biased region" description="Basic and acidic residues" evidence="5">
    <location>
        <begin position="69"/>
        <end position="89"/>
    </location>
</feature>